<accession>A0AAD8BBW3</accession>
<dbReference type="Proteomes" id="UP001233172">
    <property type="component" value="Unassembled WGS sequence"/>
</dbReference>
<name>A0AAD8BBW3_BIOPF</name>
<dbReference type="GO" id="GO:0004930">
    <property type="term" value="F:G protein-coupled receptor activity"/>
    <property type="evidence" value="ECO:0007669"/>
    <property type="project" value="InterPro"/>
</dbReference>
<reference evidence="7" key="1">
    <citation type="journal article" date="2023" name="PLoS Negl. Trop. Dis.">
        <title>A genome sequence for Biomphalaria pfeifferi, the major vector snail for the human-infecting parasite Schistosoma mansoni.</title>
        <authorList>
            <person name="Bu L."/>
            <person name="Lu L."/>
            <person name="Laidemitt M.R."/>
            <person name="Zhang S.M."/>
            <person name="Mutuku M."/>
            <person name="Mkoji G."/>
            <person name="Steinauer M."/>
            <person name="Loker E.S."/>
        </authorList>
    </citation>
    <scope>NUCLEOTIDE SEQUENCE</scope>
    <source>
        <strain evidence="7">KasaAsao</strain>
    </source>
</reference>
<keyword evidence="8" id="KW-1185">Reference proteome</keyword>
<evidence type="ECO:0000256" key="1">
    <source>
        <dbReference type="ARBA" id="ARBA00004370"/>
    </source>
</evidence>
<feature type="transmembrane region" description="Helical" evidence="5">
    <location>
        <begin position="118"/>
        <end position="138"/>
    </location>
</feature>
<organism evidence="7 8">
    <name type="scientific">Biomphalaria pfeifferi</name>
    <name type="common">Bloodfluke planorb</name>
    <name type="synonym">Freshwater snail</name>
    <dbReference type="NCBI Taxonomy" id="112525"/>
    <lineage>
        <taxon>Eukaryota</taxon>
        <taxon>Metazoa</taxon>
        <taxon>Spiralia</taxon>
        <taxon>Lophotrochozoa</taxon>
        <taxon>Mollusca</taxon>
        <taxon>Gastropoda</taxon>
        <taxon>Heterobranchia</taxon>
        <taxon>Euthyneura</taxon>
        <taxon>Panpulmonata</taxon>
        <taxon>Hygrophila</taxon>
        <taxon>Lymnaeoidea</taxon>
        <taxon>Planorbidae</taxon>
        <taxon>Biomphalaria</taxon>
    </lineage>
</organism>
<gene>
    <name evidence="7" type="ORF">Bpfe_018903</name>
</gene>
<feature type="domain" description="G-protein coupled receptors family 1 profile" evidence="6">
    <location>
        <begin position="50"/>
        <end position="140"/>
    </location>
</feature>
<dbReference type="PROSITE" id="PS50262">
    <property type="entry name" value="G_PROTEIN_RECEP_F1_2"/>
    <property type="match status" value="1"/>
</dbReference>
<dbReference type="SUPFAM" id="SSF81321">
    <property type="entry name" value="Family A G protein-coupled receptor-like"/>
    <property type="match status" value="1"/>
</dbReference>
<dbReference type="InterPro" id="IPR017452">
    <property type="entry name" value="GPCR_Rhodpsn_7TM"/>
</dbReference>
<keyword evidence="7" id="KW-0675">Receptor</keyword>
<proteinExistence type="predicted"/>
<evidence type="ECO:0000256" key="3">
    <source>
        <dbReference type="ARBA" id="ARBA00022989"/>
    </source>
</evidence>
<comment type="caution">
    <text evidence="7">The sequence shown here is derived from an EMBL/GenBank/DDBJ whole genome shotgun (WGS) entry which is preliminary data.</text>
</comment>
<dbReference type="AlphaFoldDB" id="A0AAD8BBW3"/>
<feature type="transmembrane region" description="Helical" evidence="5">
    <location>
        <begin position="27"/>
        <end position="57"/>
    </location>
</feature>
<evidence type="ECO:0000256" key="4">
    <source>
        <dbReference type="ARBA" id="ARBA00023136"/>
    </source>
</evidence>
<reference evidence="7" key="2">
    <citation type="submission" date="2023-04" db="EMBL/GenBank/DDBJ databases">
        <authorList>
            <person name="Bu L."/>
            <person name="Lu L."/>
            <person name="Laidemitt M.R."/>
            <person name="Zhang S.M."/>
            <person name="Mutuku M."/>
            <person name="Mkoji G."/>
            <person name="Steinauer M."/>
            <person name="Loker E.S."/>
        </authorList>
    </citation>
    <scope>NUCLEOTIDE SEQUENCE</scope>
    <source>
        <strain evidence="7">KasaAsao</strain>
        <tissue evidence="7">Whole Snail</tissue>
    </source>
</reference>
<keyword evidence="4 5" id="KW-0472">Membrane</keyword>
<comment type="subcellular location">
    <subcellularLocation>
        <location evidence="1">Membrane</location>
    </subcellularLocation>
</comment>
<dbReference type="InterPro" id="IPR000276">
    <property type="entry name" value="GPCR_Rhodpsn"/>
</dbReference>
<keyword evidence="2 5" id="KW-0812">Transmembrane</keyword>
<keyword evidence="3 5" id="KW-1133">Transmembrane helix</keyword>
<dbReference type="PRINTS" id="PR00237">
    <property type="entry name" value="GPCRRHODOPSN"/>
</dbReference>
<dbReference type="GO" id="GO:0016020">
    <property type="term" value="C:membrane"/>
    <property type="evidence" value="ECO:0007669"/>
    <property type="project" value="UniProtKB-SubCell"/>
</dbReference>
<dbReference type="EMBL" id="JASAOG010000101">
    <property type="protein sequence ID" value="KAK0051688.1"/>
    <property type="molecule type" value="Genomic_DNA"/>
</dbReference>
<protein>
    <submittedName>
        <fullName evidence="7">FMRFamide receptor</fullName>
    </submittedName>
</protein>
<dbReference type="Gene3D" id="1.20.1070.10">
    <property type="entry name" value="Rhodopsin 7-helix transmembrane proteins"/>
    <property type="match status" value="1"/>
</dbReference>
<sequence length="140" mass="15520">MMDNSSDVKFNLTQSDPDVSSAVSDDVYIVILIVTNVLIANILSLLGIVGSILNIIILSHHKMQNPTNVVFLAISVCDFIFSVTQISFNFSIASFLINFFVLDWAVTVHVISFDRINYLAVLISIHLVTLVSIERMVAVF</sequence>
<evidence type="ECO:0000256" key="2">
    <source>
        <dbReference type="ARBA" id="ARBA00022692"/>
    </source>
</evidence>
<evidence type="ECO:0000256" key="5">
    <source>
        <dbReference type="SAM" id="Phobius"/>
    </source>
</evidence>
<evidence type="ECO:0000313" key="7">
    <source>
        <dbReference type="EMBL" id="KAK0051688.1"/>
    </source>
</evidence>
<evidence type="ECO:0000259" key="6">
    <source>
        <dbReference type="PROSITE" id="PS50262"/>
    </source>
</evidence>
<evidence type="ECO:0000313" key="8">
    <source>
        <dbReference type="Proteomes" id="UP001233172"/>
    </source>
</evidence>